<feature type="domain" description="Peptidase M43 pregnancy-associated plasma-A" evidence="10">
    <location>
        <begin position="154"/>
        <end position="298"/>
    </location>
</feature>
<dbReference type="GO" id="GO:0046872">
    <property type="term" value="F:metal ion binding"/>
    <property type="evidence" value="ECO:0007669"/>
    <property type="project" value="UniProtKB-KW"/>
</dbReference>
<dbReference type="AlphaFoldDB" id="A0A382INY6"/>
<evidence type="ECO:0000256" key="6">
    <source>
        <dbReference type="ARBA" id="ARBA00022833"/>
    </source>
</evidence>
<keyword evidence="9" id="KW-0472">Membrane</keyword>
<keyword evidence="5" id="KW-0378">Hydrolase</keyword>
<evidence type="ECO:0000256" key="7">
    <source>
        <dbReference type="ARBA" id="ARBA00023049"/>
    </source>
</evidence>
<evidence type="ECO:0000259" key="10">
    <source>
        <dbReference type="Pfam" id="PF05572"/>
    </source>
</evidence>
<dbReference type="InterPro" id="IPR024079">
    <property type="entry name" value="MetalloPept_cat_dom_sf"/>
</dbReference>
<sequence>LKFDNNDNFNMPNLNLEKFNIQNLDIQYQINEQLESHTKKFMENNEYEDIEEIEIPMIFHVVYNNGDNYQYEDYSFKLNQQLIQTYVVDQLNEDYNLENEDRFETPEVWQDLMADFKIKFVINKVIYINSHLELDGDDDSKLDTVKFDKNGGSDVINPELNLNVWIVNILPMSTGNYLMGYAYYASYFKQQPELDGYVLNLYALLLSMSGYGDRTSTHEIGHWMNLRHIWGDGGCDVDDGIVDTPNSDTSHIECGSENCTYPETSSCGSADMFMNFMSYGNEQYMFTKGQMLRARAVFAEGGPRHSMVTRKKSTDDDDNHNHNVIIWCGLVAAFICLILMIYFIFRSVYRCILKYRL</sequence>
<dbReference type="SUPFAM" id="SSF55486">
    <property type="entry name" value="Metalloproteases ('zincins'), catalytic domain"/>
    <property type="match status" value="1"/>
</dbReference>
<evidence type="ECO:0000313" key="11">
    <source>
        <dbReference type="EMBL" id="SVC00927.1"/>
    </source>
</evidence>
<protein>
    <recommendedName>
        <fullName evidence="10">Peptidase M43 pregnancy-associated plasma-A domain-containing protein</fullName>
    </recommendedName>
</protein>
<comment type="similarity">
    <text evidence="1">Belongs to the peptidase M43B family.</text>
</comment>
<keyword evidence="7" id="KW-0482">Metalloprotease</keyword>
<organism evidence="11">
    <name type="scientific">marine metagenome</name>
    <dbReference type="NCBI Taxonomy" id="408172"/>
    <lineage>
        <taxon>unclassified sequences</taxon>
        <taxon>metagenomes</taxon>
        <taxon>ecological metagenomes</taxon>
    </lineage>
</organism>
<dbReference type="PANTHER" id="PTHR47466">
    <property type="match status" value="1"/>
</dbReference>
<dbReference type="GO" id="GO:0006508">
    <property type="term" value="P:proteolysis"/>
    <property type="evidence" value="ECO:0007669"/>
    <property type="project" value="UniProtKB-KW"/>
</dbReference>
<name>A0A382INY6_9ZZZZ</name>
<accession>A0A382INY6</accession>
<dbReference type="GO" id="GO:0008237">
    <property type="term" value="F:metallopeptidase activity"/>
    <property type="evidence" value="ECO:0007669"/>
    <property type="project" value="UniProtKB-KW"/>
</dbReference>
<reference evidence="11" key="1">
    <citation type="submission" date="2018-05" db="EMBL/GenBank/DDBJ databases">
        <authorList>
            <person name="Lanie J.A."/>
            <person name="Ng W.-L."/>
            <person name="Kazmierczak K.M."/>
            <person name="Andrzejewski T.M."/>
            <person name="Davidsen T.M."/>
            <person name="Wayne K.J."/>
            <person name="Tettelin H."/>
            <person name="Glass J.I."/>
            <person name="Rusch D."/>
            <person name="Podicherti R."/>
            <person name="Tsui H.-C.T."/>
            <person name="Winkler M.E."/>
        </authorList>
    </citation>
    <scope>NUCLEOTIDE SEQUENCE</scope>
</reference>
<evidence type="ECO:0000256" key="2">
    <source>
        <dbReference type="ARBA" id="ARBA00022670"/>
    </source>
</evidence>
<dbReference type="Pfam" id="PF05572">
    <property type="entry name" value="Peptidase_M43"/>
    <property type="match status" value="1"/>
</dbReference>
<keyword evidence="9" id="KW-0812">Transmembrane</keyword>
<keyword evidence="8" id="KW-1015">Disulfide bond</keyword>
<evidence type="ECO:0000256" key="9">
    <source>
        <dbReference type="SAM" id="Phobius"/>
    </source>
</evidence>
<keyword evidence="9" id="KW-1133">Transmembrane helix</keyword>
<dbReference type="Gene3D" id="3.40.390.10">
    <property type="entry name" value="Collagenase (Catalytic Domain)"/>
    <property type="match status" value="1"/>
</dbReference>
<keyword evidence="2" id="KW-0645">Protease</keyword>
<keyword evidence="4" id="KW-0732">Signal</keyword>
<dbReference type="EMBL" id="UINC01068355">
    <property type="protein sequence ID" value="SVC00927.1"/>
    <property type="molecule type" value="Genomic_DNA"/>
</dbReference>
<feature type="non-terminal residue" evidence="11">
    <location>
        <position position="1"/>
    </location>
</feature>
<evidence type="ECO:0000256" key="1">
    <source>
        <dbReference type="ARBA" id="ARBA00008721"/>
    </source>
</evidence>
<keyword evidence="3" id="KW-0479">Metal-binding</keyword>
<evidence type="ECO:0000256" key="4">
    <source>
        <dbReference type="ARBA" id="ARBA00022729"/>
    </source>
</evidence>
<keyword evidence="6" id="KW-0862">Zinc</keyword>
<feature type="transmembrane region" description="Helical" evidence="9">
    <location>
        <begin position="324"/>
        <end position="345"/>
    </location>
</feature>
<evidence type="ECO:0000256" key="5">
    <source>
        <dbReference type="ARBA" id="ARBA00022801"/>
    </source>
</evidence>
<evidence type="ECO:0000256" key="3">
    <source>
        <dbReference type="ARBA" id="ARBA00022723"/>
    </source>
</evidence>
<evidence type="ECO:0000256" key="8">
    <source>
        <dbReference type="ARBA" id="ARBA00023157"/>
    </source>
</evidence>
<gene>
    <name evidence="11" type="ORF">METZ01_LOCUS253781</name>
</gene>
<dbReference type="PANTHER" id="PTHR47466:SF1">
    <property type="entry name" value="METALLOPROTEASE MEP1 (AFU_ORTHOLOGUE AFUA_1G07730)-RELATED"/>
    <property type="match status" value="1"/>
</dbReference>
<proteinExistence type="inferred from homology"/>
<feature type="non-terminal residue" evidence="11">
    <location>
        <position position="357"/>
    </location>
</feature>
<dbReference type="InterPro" id="IPR008754">
    <property type="entry name" value="Peptidase_M43"/>
</dbReference>